<sequence length="102" mass="11686">MKWILDREAHGGSPCTARMALIIKIKIVYTEIVKPERLVYNQGSEEDPEQFQVTVTFAEHGGRTELTMRMRFKTAAERDQAIEFGAIKGGKQTLDRLAEYLR</sequence>
<keyword evidence="4" id="KW-1185">Reference proteome</keyword>
<evidence type="ECO:0000313" key="3">
    <source>
        <dbReference type="EMBL" id="MDR6224082.1"/>
    </source>
</evidence>
<dbReference type="Proteomes" id="UP001185012">
    <property type="component" value="Unassembled WGS sequence"/>
</dbReference>
<comment type="similarity">
    <text evidence="1">Belongs to the AHA1 family.</text>
</comment>
<evidence type="ECO:0000313" key="4">
    <source>
        <dbReference type="Proteomes" id="UP001185012"/>
    </source>
</evidence>
<evidence type="ECO:0000256" key="1">
    <source>
        <dbReference type="ARBA" id="ARBA00006817"/>
    </source>
</evidence>
<name>A0ABU1IH24_9BACL</name>
<dbReference type="EMBL" id="JAVDQG010000001">
    <property type="protein sequence ID" value="MDR6224082.1"/>
    <property type="molecule type" value="Genomic_DNA"/>
</dbReference>
<protein>
    <submittedName>
        <fullName evidence="3">Uncharacterized protein YndB with AHSA1/START domain</fullName>
    </submittedName>
</protein>
<dbReference type="Gene3D" id="3.30.530.20">
    <property type="match status" value="1"/>
</dbReference>
<proteinExistence type="inferred from homology"/>
<dbReference type="InterPro" id="IPR023393">
    <property type="entry name" value="START-like_dom_sf"/>
</dbReference>
<reference evidence="3 4" key="1">
    <citation type="submission" date="2023-07" db="EMBL/GenBank/DDBJ databases">
        <title>Genomic Encyclopedia of Type Strains, Phase IV (KMG-IV): sequencing the most valuable type-strain genomes for metagenomic binning, comparative biology and taxonomic classification.</title>
        <authorList>
            <person name="Goeker M."/>
        </authorList>
    </citation>
    <scope>NUCLEOTIDE SEQUENCE [LARGE SCALE GENOMIC DNA]</scope>
    <source>
        <strain evidence="3 4">DSM 45903</strain>
    </source>
</reference>
<organism evidence="3 4">
    <name type="scientific">Desmospora profundinema</name>
    <dbReference type="NCBI Taxonomy" id="1571184"/>
    <lineage>
        <taxon>Bacteria</taxon>
        <taxon>Bacillati</taxon>
        <taxon>Bacillota</taxon>
        <taxon>Bacilli</taxon>
        <taxon>Bacillales</taxon>
        <taxon>Thermoactinomycetaceae</taxon>
        <taxon>Desmospora</taxon>
    </lineage>
</organism>
<dbReference type="Pfam" id="PF08327">
    <property type="entry name" value="AHSA1"/>
    <property type="match status" value="1"/>
</dbReference>
<comment type="caution">
    <text evidence="3">The sequence shown here is derived from an EMBL/GenBank/DDBJ whole genome shotgun (WGS) entry which is preliminary data.</text>
</comment>
<accession>A0ABU1IH24</accession>
<dbReference type="SUPFAM" id="SSF55961">
    <property type="entry name" value="Bet v1-like"/>
    <property type="match status" value="1"/>
</dbReference>
<feature type="domain" description="Activator of Hsp90 ATPase homologue 1/2-like C-terminal" evidence="2">
    <location>
        <begin position="24"/>
        <end position="101"/>
    </location>
</feature>
<gene>
    <name evidence="3" type="ORF">JOE21_000070</name>
</gene>
<evidence type="ECO:0000259" key="2">
    <source>
        <dbReference type="Pfam" id="PF08327"/>
    </source>
</evidence>
<dbReference type="InterPro" id="IPR013538">
    <property type="entry name" value="ASHA1/2-like_C"/>
</dbReference>